<evidence type="ECO:0000256" key="1">
    <source>
        <dbReference type="ARBA" id="ARBA00000900"/>
    </source>
</evidence>
<feature type="domain" description="SIAH-type" evidence="11">
    <location>
        <begin position="228"/>
        <end position="286"/>
    </location>
</feature>
<dbReference type="Pfam" id="PF21361">
    <property type="entry name" value="Sina_ZnF"/>
    <property type="match status" value="1"/>
</dbReference>
<proteinExistence type="inferred from homology"/>
<dbReference type="Pfam" id="PF21362">
    <property type="entry name" value="Sina_RING"/>
    <property type="match status" value="1"/>
</dbReference>
<dbReference type="ExpressionAtlas" id="N1QRW3">
    <property type="expression patterns" value="baseline"/>
</dbReference>
<evidence type="ECO:0000256" key="4">
    <source>
        <dbReference type="ARBA" id="ARBA00012483"/>
    </source>
</evidence>
<dbReference type="InterPro" id="IPR013083">
    <property type="entry name" value="Znf_RING/FYVE/PHD"/>
</dbReference>
<evidence type="ECO:0000256" key="5">
    <source>
        <dbReference type="ARBA" id="ARBA00022679"/>
    </source>
</evidence>
<name>N1QRW3_AEGTA</name>
<dbReference type="PROSITE" id="PS51081">
    <property type="entry name" value="ZF_SIAH"/>
    <property type="match status" value="1"/>
</dbReference>
<feature type="region of interest" description="Disordered" evidence="10">
    <location>
        <begin position="105"/>
        <end position="133"/>
    </location>
</feature>
<evidence type="ECO:0000256" key="9">
    <source>
        <dbReference type="ARBA" id="ARBA00022833"/>
    </source>
</evidence>
<comment type="pathway">
    <text evidence="2">Protein modification; protein ubiquitination.</text>
</comment>
<dbReference type="GO" id="GO:0061630">
    <property type="term" value="F:ubiquitin protein ligase activity"/>
    <property type="evidence" value="ECO:0007669"/>
    <property type="project" value="UniProtKB-EC"/>
</dbReference>
<dbReference type="EC" id="2.3.2.27" evidence="4"/>
<organism evidence="12">
    <name type="scientific">Aegilops tauschii</name>
    <name type="common">Tausch's goatgrass</name>
    <name type="synonym">Aegilops squarrosa</name>
    <dbReference type="NCBI Taxonomy" id="37682"/>
    <lineage>
        <taxon>Eukaryota</taxon>
        <taxon>Viridiplantae</taxon>
        <taxon>Streptophyta</taxon>
        <taxon>Embryophyta</taxon>
        <taxon>Tracheophyta</taxon>
        <taxon>Spermatophyta</taxon>
        <taxon>Magnoliopsida</taxon>
        <taxon>Liliopsida</taxon>
        <taxon>Poales</taxon>
        <taxon>Poaceae</taxon>
        <taxon>BOP clade</taxon>
        <taxon>Pooideae</taxon>
        <taxon>Triticodae</taxon>
        <taxon>Triticeae</taxon>
        <taxon>Triticinae</taxon>
        <taxon>Aegilops</taxon>
    </lineage>
</organism>
<dbReference type="Gene3D" id="3.30.40.10">
    <property type="entry name" value="Zinc/RING finger domain, C3HC4 (zinc finger)"/>
    <property type="match status" value="1"/>
</dbReference>
<evidence type="ECO:0000256" key="8">
    <source>
        <dbReference type="ARBA" id="ARBA00022786"/>
    </source>
</evidence>
<keyword evidence="7" id="KW-0863">Zinc-finger</keyword>
<protein>
    <recommendedName>
        <fullName evidence="4">RING-type E3 ubiquitin transferase</fullName>
        <ecNumber evidence="4">2.3.2.27</ecNumber>
    </recommendedName>
</protein>
<dbReference type="UniPathway" id="UPA00143"/>
<keyword evidence="6" id="KW-0479">Metal-binding</keyword>
<accession>N1QRW3</accession>
<dbReference type="InterPro" id="IPR049548">
    <property type="entry name" value="Sina-like_RING"/>
</dbReference>
<comment type="similarity">
    <text evidence="3">Belongs to the SINA (Seven in absentia) family.</text>
</comment>
<feature type="compositionally biased region" description="Acidic residues" evidence="10">
    <location>
        <begin position="424"/>
        <end position="446"/>
    </location>
</feature>
<keyword evidence="9" id="KW-0862">Zinc</keyword>
<sequence>MSINDKLMERFFAISITGSMPEIVDPDKLTRDSSKRKRLADFNINQHEEIRKNCRGMKQKEAQADDAREAGSSGGLAGEGASVFCPLSSEREVAGGGDLVSDGAAIRKRRPRASEGDQVLQRTDPYGENLGERSGGEIVLTSYSSSKRKAEAQREGESSAKRLNVTVGMEHLDCPICLKPLRPPILQCSVGHFICSYCCTYQVDSKCHLCSEETTFERCFGMEHVVESVTVACSNEMYGCAETVTYYKKEEHKEACPYAPCFCPESGCGFAGPTKVLLEHFTTQHKCPLTTLPDSGTVSLCLQPGLHVLQCTRNSYFFLLSMASEPFGHVISVVCVEPNRRKSKFTCNLSYDCITTGCCGSTSCHIRSSSLSDGLPAVYDLILPKGKGRAQLLHFNKGPILVMNDEEDDDDIPKSHRRSHPAKEEEEVEEEDEDDEDNEEEEEEDERPLSVRRSHLAEEEEEEEEEDERPLSLRRSHPAVQLRPNAYHDDGQVEEDEEDARPLLEHITGRRVVAESECSFGFDDDAADAIYEEIKLLAKFLPWATFRMM</sequence>
<evidence type="ECO:0000313" key="12">
    <source>
        <dbReference type="EnsemblPlants" id="EMT03344"/>
    </source>
</evidence>
<dbReference type="EnsemblPlants" id="EMT03344">
    <property type="protein sequence ID" value="EMT03344"/>
    <property type="gene ID" value="F775_00148"/>
</dbReference>
<evidence type="ECO:0000256" key="6">
    <source>
        <dbReference type="ARBA" id="ARBA00022723"/>
    </source>
</evidence>
<dbReference type="PANTHER" id="PTHR10315:SF103">
    <property type="entry name" value="RING-TYPE DOMAIN-CONTAINING PROTEIN"/>
    <property type="match status" value="1"/>
</dbReference>
<feature type="region of interest" description="Disordered" evidence="10">
    <location>
        <begin position="403"/>
        <end position="498"/>
    </location>
</feature>
<evidence type="ECO:0000256" key="2">
    <source>
        <dbReference type="ARBA" id="ARBA00004906"/>
    </source>
</evidence>
<dbReference type="AlphaFoldDB" id="N1QRW3"/>
<evidence type="ECO:0000256" key="7">
    <source>
        <dbReference type="ARBA" id="ARBA00022771"/>
    </source>
</evidence>
<keyword evidence="5" id="KW-0808">Transferase</keyword>
<feature type="compositionally biased region" description="Basic and acidic residues" evidence="10">
    <location>
        <begin position="54"/>
        <end position="69"/>
    </location>
</feature>
<dbReference type="PANTHER" id="PTHR10315">
    <property type="entry name" value="E3 UBIQUITIN PROTEIN LIGASE SIAH"/>
    <property type="match status" value="1"/>
</dbReference>
<dbReference type="GO" id="GO:0008270">
    <property type="term" value="F:zinc ion binding"/>
    <property type="evidence" value="ECO:0007669"/>
    <property type="project" value="UniProtKB-KW"/>
</dbReference>
<feature type="region of interest" description="Disordered" evidence="10">
    <location>
        <begin position="54"/>
        <end position="76"/>
    </location>
</feature>
<evidence type="ECO:0000256" key="10">
    <source>
        <dbReference type="SAM" id="MobiDB-lite"/>
    </source>
</evidence>
<dbReference type="InterPro" id="IPR052088">
    <property type="entry name" value="E3_ubiquitin-ligase_SINA"/>
</dbReference>
<evidence type="ECO:0000259" key="11">
    <source>
        <dbReference type="PROSITE" id="PS51081"/>
    </source>
</evidence>
<reference evidence="12" key="1">
    <citation type="submission" date="2015-06" db="UniProtKB">
        <authorList>
            <consortium name="EnsemblPlants"/>
        </authorList>
    </citation>
    <scope>IDENTIFICATION</scope>
</reference>
<dbReference type="GO" id="GO:0005737">
    <property type="term" value="C:cytoplasm"/>
    <property type="evidence" value="ECO:0007669"/>
    <property type="project" value="TreeGrafter"/>
</dbReference>
<dbReference type="GO" id="GO:0016567">
    <property type="term" value="P:protein ubiquitination"/>
    <property type="evidence" value="ECO:0007669"/>
    <property type="project" value="UniProtKB-UniPathway"/>
</dbReference>
<dbReference type="InterPro" id="IPR013010">
    <property type="entry name" value="Znf_SIAH"/>
</dbReference>
<comment type="catalytic activity">
    <reaction evidence="1">
        <text>S-ubiquitinyl-[E2 ubiquitin-conjugating enzyme]-L-cysteine + [acceptor protein]-L-lysine = [E2 ubiquitin-conjugating enzyme]-L-cysteine + N(6)-ubiquitinyl-[acceptor protein]-L-lysine.</text>
        <dbReference type="EC" id="2.3.2.27"/>
    </reaction>
</comment>
<evidence type="ECO:0000256" key="3">
    <source>
        <dbReference type="ARBA" id="ARBA00009119"/>
    </source>
</evidence>
<dbReference type="SUPFAM" id="SSF49599">
    <property type="entry name" value="TRAF domain-like"/>
    <property type="match status" value="1"/>
</dbReference>
<keyword evidence="8" id="KW-0833">Ubl conjugation pathway</keyword>
<feature type="compositionally biased region" description="Acidic residues" evidence="10">
    <location>
        <begin position="458"/>
        <end position="468"/>
    </location>
</feature>